<feature type="compositionally biased region" description="Basic and acidic residues" evidence="1">
    <location>
        <begin position="65"/>
        <end position="79"/>
    </location>
</feature>
<proteinExistence type="predicted"/>
<feature type="compositionally biased region" description="Basic residues" evidence="1">
    <location>
        <begin position="54"/>
        <end position="64"/>
    </location>
</feature>
<name>A0AAV7WWH9_PLEWA</name>
<dbReference type="EMBL" id="JANPWB010000001">
    <property type="protein sequence ID" value="KAJ1216818.1"/>
    <property type="molecule type" value="Genomic_DNA"/>
</dbReference>
<feature type="region of interest" description="Disordered" evidence="1">
    <location>
        <begin position="36"/>
        <end position="85"/>
    </location>
</feature>
<comment type="caution">
    <text evidence="2">The sequence shown here is derived from an EMBL/GenBank/DDBJ whole genome shotgun (WGS) entry which is preliminary data.</text>
</comment>
<evidence type="ECO:0000256" key="1">
    <source>
        <dbReference type="SAM" id="MobiDB-lite"/>
    </source>
</evidence>
<evidence type="ECO:0000313" key="3">
    <source>
        <dbReference type="Proteomes" id="UP001066276"/>
    </source>
</evidence>
<dbReference type="AlphaFoldDB" id="A0AAV7WWH9"/>
<organism evidence="2 3">
    <name type="scientific">Pleurodeles waltl</name>
    <name type="common">Iberian ribbed newt</name>
    <dbReference type="NCBI Taxonomy" id="8319"/>
    <lineage>
        <taxon>Eukaryota</taxon>
        <taxon>Metazoa</taxon>
        <taxon>Chordata</taxon>
        <taxon>Craniata</taxon>
        <taxon>Vertebrata</taxon>
        <taxon>Euteleostomi</taxon>
        <taxon>Amphibia</taxon>
        <taxon>Batrachia</taxon>
        <taxon>Caudata</taxon>
        <taxon>Salamandroidea</taxon>
        <taxon>Salamandridae</taxon>
        <taxon>Pleurodelinae</taxon>
        <taxon>Pleurodeles</taxon>
    </lineage>
</organism>
<gene>
    <name evidence="2" type="ORF">NDU88_004417</name>
</gene>
<accession>A0AAV7WWH9</accession>
<keyword evidence="3" id="KW-1185">Reference proteome</keyword>
<feature type="compositionally biased region" description="Polar residues" evidence="1">
    <location>
        <begin position="36"/>
        <end position="45"/>
    </location>
</feature>
<reference evidence="2" key="1">
    <citation type="journal article" date="2022" name="bioRxiv">
        <title>Sequencing and chromosome-scale assembly of the giantPleurodeles waltlgenome.</title>
        <authorList>
            <person name="Brown T."/>
            <person name="Elewa A."/>
            <person name="Iarovenko S."/>
            <person name="Subramanian E."/>
            <person name="Araus A.J."/>
            <person name="Petzold A."/>
            <person name="Susuki M."/>
            <person name="Suzuki K.-i.T."/>
            <person name="Hayashi T."/>
            <person name="Toyoda A."/>
            <person name="Oliveira C."/>
            <person name="Osipova E."/>
            <person name="Leigh N.D."/>
            <person name="Simon A."/>
            <person name="Yun M.H."/>
        </authorList>
    </citation>
    <scope>NUCLEOTIDE SEQUENCE</scope>
    <source>
        <strain evidence="2">20211129_DDA</strain>
        <tissue evidence="2">Liver</tissue>
    </source>
</reference>
<sequence>MDGVWVWGATAKDVSGETSRYVWYICMFMLYRESPTGQNAHSGAQTRKVDGAKRKAGQKIRRKARTGEEGKERRLEMRKKGEKRR</sequence>
<evidence type="ECO:0000313" key="2">
    <source>
        <dbReference type="EMBL" id="KAJ1216818.1"/>
    </source>
</evidence>
<dbReference type="Proteomes" id="UP001066276">
    <property type="component" value="Chromosome 1_1"/>
</dbReference>
<protein>
    <submittedName>
        <fullName evidence="2">Uncharacterized protein</fullName>
    </submittedName>
</protein>